<evidence type="ECO:0000313" key="1">
    <source>
        <dbReference type="EMBL" id="TCC97199.1"/>
    </source>
</evidence>
<keyword evidence="2" id="KW-1185">Reference proteome</keyword>
<accession>A0A4R0NAD0</accession>
<evidence type="ECO:0000313" key="2">
    <source>
        <dbReference type="Proteomes" id="UP000291117"/>
    </source>
</evidence>
<sequence>MKKSTKPTEHVLIKAYTKSDWPGVEFAIIQVTASWKALIKSRLQAISQFKADRDFNCLSFWDASISYYNSTDKGALVKEILSPNEDWAYVTSFHSEDRTFKDPINRLEAKQLLITKDGVARYKAYCKYTGIEIWTEELDLNKLFIQ</sequence>
<reference evidence="1 2" key="1">
    <citation type="submission" date="2019-02" db="EMBL/GenBank/DDBJ databases">
        <title>Pedobacter sp. RP-3-8 sp. nov., isolated from Arctic soil.</title>
        <authorList>
            <person name="Dahal R.H."/>
        </authorList>
    </citation>
    <scope>NUCLEOTIDE SEQUENCE [LARGE SCALE GENOMIC DNA]</scope>
    <source>
        <strain evidence="1 2">RP-3-8</strain>
    </source>
</reference>
<dbReference type="Proteomes" id="UP000291117">
    <property type="component" value="Unassembled WGS sequence"/>
</dbReference>
<organism evidence="1 2">
    <name type="scientific">Pedobacter hiemivivus</name>
    <dbReference type="NCBI Taxonomy" id="2530454"/>
    <lineage>
        <taxon>Bacteria</taxon>
        <taxon>Pseudomonadati</taxon>
        <taxon>Bacteroidota</taxon>
        <taxon>Sphingobacteriia</taxon>
        <taxon>Sphingobacteriales</taxon>
        <taxon>Sphingobacteriaceae</taxon>
        <taxon>Pedobacter</taxon>
    </lineage>
</organism>
<dbReference type="RefSeq" id="WP_131608612.1">
    <property type="nucleotide sequence ID" value="NZ_SJSM01000004.1"/>
</dbReference>
<name>A0A4R0NAD0_9SPHI</name>
<comment type="caution">
    <text evidence="1">The sequence shown here is derived from an EMBL/GenBank/DDBJ whole genome shotgun (WGS) entry which is preliminary data.</text>
</comment>
<gene>
    <name evidence="1" type="ORF">EZ444_10135</name>
</gene>
<protein>
    <submittedName>
        <fullName evidence="1">Uncharacterized protein</fullName>
    </submittedName>
</protein>
<proteinExistence type="predicted"/>
<dbReference type="AlphaFoldDB" id="A0A4R0NAD0"/>
<dbReference type="EMBL" id="SJSM01000004">
    <property type="protein sequence ID" value="TCC97199.1"/>
    <property type="molecule type" value="Genomic_DNA"/>
</dbReference>
<dbReference type="OrthoDB" id="712917at2"/>